<dbReference type="Proteomes" id="UP000094570">
    <property type="component" value="Unassembled WGS sequence"/>
</dbReference>
<proteinExistence type="predicted"/>
<feature type="transmembrane region" description="Helical" evidence="6">
    <location>
        <begin position="285"/>
        <end position="305"/>
    </location>
</feature>
<comment type="caution">
    <text evidence="8">The sequence shown here is derived from an EMBL/GenBank/DDBJ whole genome shotgun (WGS) entry which is preliminary data.</text>
</comment>
<name>A0A1E3G5N3_9BACT</name>
<comment type="subcellular location">
    <subcellularLocation>
        <location evidence="1">Cell membrane</location>
        <topology evidence="1">Multi-pass membrane protein</topology>
    </subcellularLocation>
</comment>
<accession>A0A1E3G5N3</accession>
<evidence type="ECO:0000313" key="8">
    <source>
        <dbReference type="EMBL" id="ODN30968.1"/>
    </source>
</evidence>
<dbReference type="EMBL" id="LWAF01000003">
    <property type="protein sequence ID" value="ODN30968.1"/>
    <property type="molecule type" value="Genomic_DNA"/>
</dbReference>
<dbReference type="GO" id="GO:0005886">
    <property type="term" value="C:plasma membrane"/>
    <property type="evidence" value="ECO:0007669"/>
    <property type="project" value="UniProtKB-SubCell"/>
</dbReference>
<dbReference type="InterPro" id="IPR004477">
    <property type="entry name" value="ComEC_N"/>
</dbReference>
<evidence type="ECO:0000256" key="1">
    <source>
        <dbReference type="ARBA" id="ARBA00004651"/>
    </source>
</evidence>
<evidence type="ECO:0000256" key="6">
    <source>
        <dbReference type="SAM" id="Phobius"/>
    </source>
</evidence>
<evidence type="ECO:0000256" key="2">
    <source>
        <dbReference type="ARBA" id="ARBA00022475"/>
    </source>
</evidence>
<sequence length="397" mass="44887">MGTAVRFPPYCLLATFALYKRPKVALFLFFLFFANLVLVTNSPLEVVKNVEFVGTVKSVQGESSILSLSYYDGRRWRKLGFDVRLYERLDVGTIVYLKGELRRAKSYPVFYVKPRVIVKVKNYVSLRSKIFETFQRFRDFSREVEPFYPSLFGDASRDESFVKSGLFHIFCVSGMHVSMLYVISDKLISLLIYRRNARLILPLIFPTVFVVGSGLNVPAVRALLMIYVSVLFKLVDVKVNPVNVVSLTGLFMVLFNPEIVFSLSFYMTFLATLGVLVYEGKFKNIVSGLGGFLGSAPFVSLISDVNVFSPIATLIVGFPVQIIMFGLTSAFATFVLQLHALAKLILKALLPFVWFVRFIASLFSRLPLLPSHWIIAIAFGFTFGVYISLTEELEKLQ</sequence>
<protein>
    <submittedName>
        <fullName evidence="8">Competence protein ComEC</fullName>
    </submittedName>
</protein>
<keyword evidence="4 6" id="KW-1133">Transmembrane helix</keyword>
<keyword evidence="3 6" id="KW-0812">Transmembrane</keyword>
<evidence type="ECO:0000256" key="3">
    <source>
        <dbReference type="ARBA" id="ARBA00022692"/>
    </source>
</evidence>
<feature type="transmembrane region" description="Helical" evidence="6">
    <location>
        <begin position="372"/>
        <end position="389"/>
    </location>
</feature>
<dbReference type="OrthoDB" id="9761531at2"/>
<evidence type="ECO:0000256" key="5">
    <source>
        <dbReference type="ARBA" id="ARBA00023136"/>
    </source>
</evidence>
<feature type="domain" description="ComEC/Rec2-related protein" evidence="7">
    <location>
        <begin position="156"/>
        <end position="381"/>
    </location>
</feature>
<feature type="transmembrane region" description="Helical" evidence="6">
    <location>
        <begin position="348"/>
        <end position="366"/>
    </location>
</feature>
<dbReference type="PANTHER" id="PTHR30619">
    <property type="entry name" value="DNA INTERNALIZATION/COMPETENCE PROTEIN COMEC/REC2"/>
    <property type="match status" value="1"/>
</dbReference>
<keyword evidence="9" id="KW-1185">Reference proteome</keyword>
<evidence type="ECO:0000256" key="4">
    <source>
        <dbReference type="ARBA" id="ARBA00022989"/>
    </source>
</evidence>
<feature type="transmembrane region" description="Helical" evidence="6">
    <location>
        <begin position="259"/>
        <end position="278"/>
    </location>
</feature>
<feature type="transmembrane region" description="Helical" evidence="6">
    <location>
        <begin position="165"/>
        <end position="183"/>
    </location>
</feature>
<dbReference type="Pfam" id="PF03772">
    <property type="entry name" value="Competence"/>
    <property type="match status" value="1"/>
</dbReference>
<keyword evidence="5 6" id="KW-0472">Membrane</keyword>
<evidence type="ECO:0000313" key="9">
    <source>
        <dbReference type="Proteomes" id="UP000094570"/>
    </source>
</evidence>
<dbReference type="InterPro" id="IPR052159">
    <property type="entry name" value="Competence_DNA_uptake"/>
</dbReference>
<feature type="transmembrane region" description="Helical" evidence="6">
    <location>
        <begin position="24"/>
        <end position="44"/>
    </location>
</feature>
<feature type="transmembrane region" description="Helical" evidence="6">
    <location>
        <begin position="311"/>
        <end position="336"/>
    </location>
</feature>
<reference evidence="9" key="1">
    <citation type="submission" date="2016-04" db="EMBL/GenBank/DDBJ databases">
        <title>The genome sequence project of a novel Fervidobacterium isolate from a hot spring in Thailand.</title>
        <authorList>
            <person name="Gonzalez J.M."/>
            <person name="Cuecas A."/>
            <person name="Kanoksilapatham W."/>
        </authorList>
    </citation>
    <scope>NUCLEOTIDE SEQUENCE [LARGE SCALE GENOMIC DNA]</scope>
    <source>
        <strain evidence="9">FC2004</strain>
    </source>
</reference>
<dbReference type="STRING" id="1008305.A4H02_03525"/>
<feature type="transmembrane region" description="Helical" evidence="6">
    <location>
        <begin position="203"/>
        <end position="228"/>
    </location>
</feature>
<dbReference type="AlphaFoldDB" id="A0A1E3G5N3"/>
<evidence type="ECO:0000259" key="7">
    <source>
        <dbReference type="Pfam" id="PF03772"/>
    </source>
</evidence>
<organism evidence="8 9">
    <name type="scientific">Fervidobacterium thailandense</name>
    <dbReference type="NCBI Taxonomy" id="1008305"/>
    <lineage>
        <taxon>Bacteria</taxon>
        <taxon>Thermotogati</taxon>
        <taxon>Thermotogota</taxon>
        <taxon>Thermotogae</taxon>
        <taxon>Thermotogales</taxon>
        <taxon>Fervidobacteriaceae</taxon>
        <taxon>Fervidobacterium</taxon>
    </lineage>
</organism>
<dbReference type="PANTHER" id="PTHR30619:SF1">
    <property type="entry name" value="RECOMBINATION PROTEIN 2"/>
    <property type="match status" value="1"/>
</dbReference>
<gene>
    <name evidence="8" type="ORF">A4H02_03525</name>
</gene>
<dbReference type="NCBIfam" id="TIGR00360">
    <property type="entry name" value="ComEC_N-term"/>
    <property type="match status" value="1"/>
</dbReference>
<keyword evidence="2" id="KW-1003">Cell membrane</keyword>